<protein>
    <recommendedName>
        <fullName evidence="3">DUF559 domain-containing protein</fullName>
    </recommendedName>
</protein>
<reference evidence="1 2" key="1">
    <citation type="submission" date="2017-02" db="EMBL/GenBank/DDBJ databases">
        <title>The new phylogeny of genus Mycobacterium.</title>
        <authorList>
            <person name="Tortoli E."/>
            <person name="Trovato A."/>
            <person name="Cirillo D.M."/>
        </authorList>
    </citation>
    <scope>NUCLEOTIDE SEQUENCE [LARGE SCALE GENOMIC DNA]</scope>
    <source>
        <strain evidence="1 2">DSM 45057</strain>
    </source>
</reference>
<proteinExistence type="predicted"/>
<dbReference type="Proteomes" id="UP000192284">
    <property type="component" value="Unassembled WGS sequence"/>
</dbReference>
<organism evidence="1 2">
    <name type="scientific">Mycobacterium angelicum</name>
    <dbReference type="NCBI Taxonomy" id="470074"/>
    <lineage>
        <taxon>Bacteria</taxon>
        <taxon>Bacillati</taxon>
        <taxon>Actinomycetota</taxon>
        <taxon>Actinomycetes</taxon>
        <taxon>Mycobacteriales</taxon>
        <taxon>Mycobacteriaceae</taxon>
        <taxon>Mycobacterium</taxon>
    </lineage>
</organism>
<dbReference type="EMBL" id="MVHE01000007">
    <property type="protein sequence ID" value="ORA23299.1"/>
    <property type="molecule type" value="Genomic_DNA"/>
</dbReference>
<dbReference type="InterPro" id="IPR011335">
    <property type="entry name" value="Restrct_endonuc-II-like"/>
</dbReference>
<comment type="caution">
    <text evidence="1">The sequence shown here is derived from an EMBL/GenBank/DDBJ whole genome shotgun (WGS) entry which is preliminary data.</text>
</comment>
<keyword evidence="2" id="KW-1185">Reference proteome</keyword>
<evidence type="ECO:0000313" key="1">
    <source>
        <dbReference type="EMBL" id="ORA23299.1"/>
    </source>
</evidence>
<gene>
    <name evidence="1" type="ORF">BST12_07475</name>
</gene>
<dbReference type="Gene3D" id="3.40.960.10">
    <property type="entry name" value="VSR Endonuclease"/>
    <property type="match status" value="1"/>
</dbReference>
<sequence>MVAISARRVGRPEHDRRVTVFLASEAIAGGTLTRGQLRWNYRQLHPNVYLPKDADRTLWDNIHAAWLWSGRRGVIGGLAAAALHEAKWLDNFTPVDLIGQFSHPPAGVIVRRERLGADDVIEVGGLAVTNPVRTAFDIARHLPRDRAVTHLDALSAASGLTADEIAPLIARHKGARGVRRCRDALSLMDGGAQSPKESWLRLVLIDAGLPRPATQIKISDGTLVAYLDMGWEGPKVALEYDGDHHRSDRRQYVKDIRRGEMIEGLGWHVIKVINEDRPAVVIARVRAALARRSAPKLP</sequence>
<evidence type="ECO:0008006" key="3">
    <source>
        <dbReference type="Google" id="ProtNLM"/>
    </source>
</evidence>
<name>A0A1W9ZZS2_MYCAN</name>
<dbReference type="SUPFAM" id="SSF52980">
    <property type="entry name" value="Restriction endonuclease-like"/>
    <property type="match status" value="1"/>
</dbReference>
<evidence type="ECO:0000313" key="2">
    <source>
        <dbReference type="Proteomes" id="UP000192284"/>
    </source>
</evidence>
<accession>A0A1W9ZZS2</accession>
<dbReference type="AlphaFoldDB" id="A0A1W9ZZS2"/>